<sequence length="226" mass="24826">MLPDAVPKFLRQRPVAFALQKKVAEEIDQLVQKRIWEPVADSKWAAPIVPVLNRNGTVRLCADYRATVNPAVASDVFPLLTFDEALATLAGGKCFTKLDLKDAYAQVPVDEAASEVLTVNTQRGLFQVKRFPFGLKAAPGIFHRSMISLMKGLDGLRYRPGKLMGGADDLSRLPMPYKGTEIEPQPPEVFLLEVEPEGPCTAVEIARATSNDRTSRVGLKTAYQTS</sequence>
<dbReference type="Proteomes" id="UP000030665">
    <property type="component" value="Unassembled WGS sequence"/>
</dbReference>
<dbReference type="OrthoDB" id="5829234at2759"/>
<proteinExistence type="predicted"/>
<dbReference type="PANTHER" id="PTHR37984">
    <property type="entry name" value="PROTEIN CBG26694"/>
    <property type="match status" value="1"/>
</dbReference>
<dbReference type="InterPro" id="IPR043128">
    <property type="entry name" value="Rev_trsase/Diguanyl_cyclase"/>
</dbReference>
<keyword evidence="3" id="KW-1185">Reference proteome</keyword>
<dbReference type="CDD" id="cd01647">
    <property type="entry name" value="RT_LTR"/>
    <property type="match status" value="1"/>
</dbReference>
<dbReference type="PANTHER" id="PTHR37984:SF13">
    <property type="entry name" value="RIBONUCLEASE H"/>
    <property type="match status" value="1"/>
</dbReference>
<dbReference type="Gene3D" id="3.10.10.10">
    <property type="entry name" value="HIV Type 1 Reverse Transcriptase, subunit A, domain 1"/>
    <property type="match status" value="1"/>
</dbReference>
<dbReference type="SUPFAM" id="SSF56672">
    <property type="entry name" value="DNA/RNA polymerases"/>
    <property type="match status" value="1"/>
</dbReference>
<dbReference type="InterPro" id="IPR050951">
    <property type="entry name" value="Retrovirus_Pol_polyprotein"/>
</dbReference>
<dbReference type="InterPro" id="IPR043502">
    <property type="entry name" value="DNA/RNA_pol_sf"/>
</dbReference>
<dbReference type="Pfam" id="PF00078">
    <property type="entry name" value="RVT_1"/>
    <property type="match status" value="1"/>
</dbReference>
<gene>
    <name evidence="2" type="ORF">TTRE_0000768301</name>
</gene>
<reference evidence="2" key="1">
    <citation type="submission" date="2014-01" db="EMBL/GenBank/DDBJ databases">
        <authorList>
            <person name="Aslett M."/>
        </authorList>
    </citation>
    <scope>NUCLEOTIDE SEQUENCE</scope>
</reference>
<evidence type="ECO:0000259" key="1">
    <source>
        <dbReference type="Pfam" id="PF00078"/>
    </source>
</evidence>
<evidence type="ECO:0000313" key="2">
    <source>
        <dbReference type="EMBL" id="CDW59351.1"/>
    </source>
</evidence>
<feature type="domain" description="Reverse transcriptase" evidence="1">
    <location>
        <begin position="56"/>
        <end position="154"/>
    </location>
</feature>
<dbReference type="EMBL" id="HG806567">
    <property type="protein sequence ID" value="CDW59351.1"/>
    <property type="molecule type" value="Genomic_DNA"/>
</dbReference>
<dbReference type="AlphaFoldDB" id="A0A077ZG76"/>
<dbReference type="InterPro" id="IPR000477">
    <property type="entry name" value="RT_dom"/>
</dbReference>
<protein>
    <recommendedName>
        <fullName evidence="1">Reverse transcriptase domain-containing protein</fullName>
    </recommendedName>
</protein>
<organism evidence="2 3">
    <name type="scientific">Trichuris trichiura</name>
    <name type="common">Whipworm</name>
    <name type="synonym">Trichocephalus trichiurus</name>
    <dbReference type="NCBI Taxonomy" id="36087"/>
    <lineage>
        <taxon>Eukaryota</taxon>
        <taxon>Metazoa</taxon>
        <taxon>Ecdysozoa</taxon>
        <taxon>Nematoda</taxon>
        <taxon>Enoplea</taxon>
        <taxon>Dorylaimia</taxon>
        <taxon>Trichinellida</taxon>
        <taxon>Trichuridae</taxon>
        <taxon>Trichuris</taxon>
    </lineage>
</organism>
<evidence type="ECO:0000313" key="3">
    <source>
        <dbReference type="Proteomes" id="UP000030665"/>
    </source>
</evidence>
<reference evidence="2" key="2">
    <citation type="submission" date="2014-03" db="EMBL/GenBank/DDBJ databases">
        <title>The whipworm genome and dual-species transcriptomics of an intimate host-pathogen interaction.</title>
        <authorList>
            <person name="Foth B.J."/>
            <person name="Tsai I.J."/>
            <person name="Reid A.J."/>
            <person name="Bancroft A.J."/>
            <person name="Nichol S."/>
            <person name="Tracey A."/>
            <person name="Holroyd N."/>
            <person name="Cotton J.A."/>
            <person name="Stanley E.J."/>
            <person name="Zarowiecki M."/>
            <person name="Liu J.Z."/>
            <person name="Huckvale T."/>
            <person name="Cooper P.J."/>
            <person name="Grencis R.K."/>
            <person name="Berriman M."/>
        </authorList>
    </citation>
    <scope>NUCLEOTIDE SEQUENCE [LARGE SCALE GENOMIC DNA]</scope>
</reference>
<dbReference type="STRING" id="36087.A0A077ZG76"/>
<name>A0A077ZG76_TRITR</name>
<accession>A0A077ZG76</accession>
<dbReference type="Gene3D" id="3.30.70.270">
    <property type="match status" value="1"/>
</dbReference>